<dbReference type="InterPro" id="IPR036691">
    <property type="entry name" value="Endo/exonu/phosph_ase_sf"/>
</dbReference>
<keyword evidence="5" id="KW-1185">Reference proteome</keyword>
<organism evidence="4 5">
    <name type="scientific">Symbiodinium microadriaticum</name>
    <name type="common">Dinoflagellate</name>
    <name type="synonym">Zooxanthella microadriatica</name>
    <dbReference type="NCBI Taxonomy" id="2951"/>
    <lineage>
        <taxon>Eukaryota</taxon>
        <taxon>Sar</taxon>
        <taxon>Alveolata</taxon>
        <taxon>Dinophyceae</taxon>
        <taxon>Suessiales</taxon>
        <taxon>Symbiodiniaceae</taxon>
        <taxon>Symbiodinium</taxon>
    </lineage>
</organism>
<keyword evidence="1" id="KW-0175">Coiled coil</keyword>
<comment type="caution">
    <text evidence="4">The sequence shown here is derived from an EMBL/GenBank/DDBJ whole genome shotgun (WGS) entry which is preliminary data.</text>
</comment>
<reference evidence="4 5" key="1">
    <citation type="submission" date="2016-02" db="EMBL/GenBank/DDBJ databases">
        <title>Genome analysis of coral dinoflagellate symbionts highlights evolutionary adaptations to a symbiotic lifestyle.</title>
        <authorList>
            <person name="Aranda M."/>
            <person name="Li Y."/>
            <person name="Liew Y.J."/>
            <person name="Baumgarten S."/>
            <person name="Simakov O."/>
            <person name="Wilson M."/>
            <person name="Piel J."/>
            <person name="Ashoor H."/>
            <person name="Bougouffa S."/>
            <person name="Bajic V.B."/>
            <person name="Ryu T."/>
            <person name="Ravasi T."/>
            <person name="Bayer T."/>
            <person name="Micklem G."/>
            <person name="Kim H."/>
            <person name="Bhak J."/>
            <person name="Lajeunesse T.C."/>
            <person name="Voolstra C.R."/>
        </authorList>
    </citation>
    <scope>NUCLEOTIDE SEQUENCE [LARGE SCALE GENOMIC DNA]</scope>
    <source>
        <strain evidence="4 5">CCMP2467</strain>
    </source>
</reference>
<gene>
    <name evidence="4" type="ORF">AK812_SmicGene582</name>
</gene>
<proteinExistence type="predicted"/>
<dbReference type="CDD" id="cd01650">
    <property type="entry name" value="RT_nLTR_like"/>
    <property type="match status" value="1"/>
</dbReference>
<dbReference type="SUPFAM" id="SSF56219">
    <property type="entry name" value="DNase I-like"/>
    <property type="match status" value="1"/>
</dbReference>
<dbReference type="InterPro" id="IPR000477">
    <property type="entry name" value="RT_dom"/>
</dbReference>
<dbReference type="EMBL" id="LSRX01000006">
    <property type="protein sequence ID" value="OLQ15197.1"/>
    <property type="molecule type" value="Genomic_DNA"/>
</dbReference>
<feature type="compositionally biased region" description="Basic and acidic residues" evidence="2">
    <location>
        <begin position="23"/>
        <end position="46"/>
    </location>
</feature>
<dbReference type="PROSITE" id="PS50878">
    <property type="entry name" value="RT_POL"/>
    <property type="match status" value="1"/>
</dbReference>
<evidence type="ECO:0000256" key="1">
    <source>
        <dbReference type="SAM" id="Coils"/>
    </source>
</evidence>
<feature type="region of interest" description="Disordered" evidence="2">
    <location>
        <begin position="1"/>
        <end position="46"/>
    </location>
</feature>
<dbReference type="AlphaFoldDB" id="A0A1Q9F6B1"/>
<dbReference type="Pfam" id="PF00078">
    <property type="entry name" value="RVT_1"/>
    <property type="match status" value="1"/>
</dbReference>
<evidence type="ECO:0000313" key="5">
    <source>
        <dbReference type="Proteomes" id="UP000186817"/>
    </source>
</evidence>
<dbReference type="OrthoDB" id="408935at2759"/>
<protein>
    <submittedName>
        <fullName evidence="4">Putative 149 kDa protein</fullName>
    </submittedName>
</protein>
<evidence type="ECO:0000313" key="4">
    <source>
        <dbReference type="EMBL" id="OLQ15197.1"/>
    </source>
</evidence>
<evidence type="ECO:0000256" key="2">
    <source>
        <dbReference type="SAM" id="MobiDB-lite"/>
    </source>
</evidence>
<sequence>MAVPGLRVPLPGGLNDEDDMDLMEQKRGGGSDQGRQDSPKKQKGAEEVVTLSALRTLLAETSHSLLQAQQVQITTALISFEERQSSRLDKVEETIQTQGTAMEEVQTQLRELQDRLSKVEQGGASTSSGSERKLTLVFGGWGPDTRRSVLLHQLDKALQGLQLRGHLDTEPFTTGARRSVALCQFKRRGHETDGDTRQRMIQIIQVVNSSKVQLEGSQKPMWATFSKTPEERGRASLAAVVRKAVLRHAPHRVGDLDLEYPTGRSWIRDDQLTGLGNPPAEVHQPRLINTKGGTGWLDQKTLAKWLEVDVQTLRDLVDEHNFCWRGAKDDLVLLQELPREGEGWQHQELEGKPVVSHRSVHQWRGTGVWYDPSAWCILRRVSTEKGTCFKMRHLEASIEQWVGTSHFTPGCPLQQYESEVQNHFDKLPRQVERVIYQGDVNTGFTWNRDGDQITPVPKEGKGSFLHQTLIEKELHMGTPAYSQLCTPTSRPRQGNRQGQCIDVLGYRGVRLREWRVQEDSYMKLGTDHELCLAEVVCEIKNRYPRHETGPRHWVGGITQIDHVDQVTVEELAVKCTKPLPGKGYKDSQEVKQAFKNAKISKSSQAWKQALKLRKEARQQWEKERLVRASQGDWSCFRALKPKRQEGWDIGFAEAQSGDPHQAVHDHLAAVYEGEDISGAQSQWQGEVRAFTVEELRLGVSQLSRGKSVGVDKTSTELILGMMEVPGGEQHLLEWYNRILATQVIPQQWNRPLLVLLPKIRAPKKAKELRPIAMGSSVSKLFSRLLLNRSLPALLPSTGIQCSGPGRQTCDYLFSIIRLFELCREWGVPLTVFKLDLEKAFDKLDRNMLLQRLEERLGPGAEMNCGRGLLRGTVGVLQTPWGCTDLHMARGIKQGAVESPMFFAWIAEHVMEETARKHPWRNAEHIFDDFATEEMMYMDDGMLWNHRLSNIQTRVEHLSVAFASFGLRLNLQKCQLYASSLIEDPRYIRVHGEQVQAVDSLEVMGLTLRVGMSVYELASPLASRARSKFWELKHIFRARGGSMKQRAQVMQRVVGGTALWCICCLPPDAATMSMLNSVQLQLMVWLLRFSKRSDEDWATFRARAFRGARSALHTAGVERWSTMWLRRYWAFAGHRVRGTLRPVPPISSEFENFRTLPWWSHQKGLKHGVRHKGRHFPRLSTLEQRMDVVAGAPWRVLAYDRVAWKGKEPEWVALMDVPWASGRQLSIKHQ</sequence>
<accession>A0A1Q9F6B1</accession>
<name>A0A1Q9F6B1_SYMMI</name>
<evidence type="ECO:0000259" key="3">
    <source>
        <dbReference type="PROSITE" id="PS50878"/>
    </source>
</evidence>
<dbReference type="PANTHER" id="PTHR19446">
    <property type="entry name" value="REVERSE TRANSCRIPTASES"/>
    <property type="match status" value="1"/>
</dbReference>
<feature type="coiled-coil region" evidence="1">
    <location>
        <begin position="95"/>
        <end position="122"/>
    </location>
</feature>
<dbReference type="Proteomes" id="UP000186817">
    <property type="component" value="Unassembled WGS sequence"/>
</dbReference>
<feature type="domain" description="Reverse transcriptase" evidence="3">
    <location>
        <begin position="737"/>
        <end position="1007"/>
    </location>
</feature>